<dbReference type="PANTHER" id="PTHR43034:SF2">
    <property type="entry name" value="ION-TRANSLOCATING OXIDOREDUCTASE COMPLEX SUBUNIT C"/>
    <property type="match status" value="1"/>
</dbReference>
<accession>A0A2S1LW08</accession>
<feature type="transmembrane region" description="Helical" evidence="2">
    <location>
        <begin position="517"/>
        <end position="536"/>
    </location>
</feature>
<dbReference type="PANTHER" id="PTHR43034">
    <property type="entry name" value="ION-TRANSLOCATING OXIDOREDUCTASE COMPLEX SUBUNIT C"/>
    <property type="match status" value="1"/>
</dbReference>
<organism evidence="4 5">
    <name type="scientific">Candidatus Borreliella tachyglossi</name>
    <dbReference type="NCBI Taxonomy" id="1964448"/>
    <lineage>
        <taxon>Bacteria</taxon>
        <taxon>Pseudomonadati</taxon>
        <taxon>Spirochaetota</taxon>
        <taxon>Spirochaetia</taxon>
        <taxon>Spirochaetales</taxon>
        <taxon>Borreliaceae</taxon>
        <taxon>Borreliella</taxon>
    </lineage>
</organism>
<dbReference type="InterPro" id="IPR026902">
    <property type="entry name" value="RnfC_N"/>
</dbReference>
<keyword evidence="2" id="KW-0472">Membrane</keyword>
<evidence type="ECO:0000313" key="5">
    <source>
        <dbReference type="Proteomes" id="UP000244655"/>
    </source>
</evidence>
<dbReference type="OrthoDB" id="349965at2"/>
<dbReference type="GO" id="GO:0051539">
    <property type="term" value="F:4 iron, 4 sulfur cluster binding"/>
    <property type="evidence" value="ECO:0007669"/>
    <property type="project" value="InterPro"/>
</dbReference>
<gene>
    <name evidence="4" type="ORF">CR532_00365</name>
</gene>
<dbReference type="Proteomes" id="UP000244655">
    <property type="component" value="Chromosome"/>
</dbReference>
<feature type="transmembrane region" description="Helical" evidence="2">
    <location>
        <begin position="471"/>
        <end position="487"/>
    </location>
</feature>
<evidence type="ECO:0000259" key="3">
    <source>
        <dbReference type="Pfam" id="PF13375"/>
    </source>
</evidence>
<dbReference type="EMBL" id="CP025785">
    <property type="protein sequence ID" value="AWG42471.1"/>
    <property type="molecule type" value="Genomic_DNA"/>
</dbReference>
<feature type="domain" description="RnfC Barrel sandwich hybrid" evidence="3">
    <location>
        <begin position="19"/>
        <end position="95"/>
    </location>
</feature>
<feature type="coiled-coil region" evidence="1">
    <location>
        <begin position="380"/>
        <end position="407"/>
    </location>
</feature>
<reference evidence="4 5" key="1">
    <citation type="submission" date="2018-01" db="EMBL/GenBank/DDBJ databases">
        <title>Genome sequence of Borrelia tachyglossi.</title>
        <authorList>
            <person name="Gofton A.W."/>
        </authorList>
    </citation>
    <scope>NUCLEOTIDE SEQUENCE [LARGE SCALE GENOMIC DNA]</scope>
    <source>
        <strain evidence="4 5">Bc-F10-1268</strain>
    </source>
</reference>
<keyword evidence="2" id="KW-0812">Transmembrane</keyword>
<sequence>MPNSESQEIKIEIKNRYKVNIDEIQIPEYVLIPLETENSKSTIYVVENQRIEEGQILSKNTSIELYTYSPISGIIEKIYIANLPNGTQLKSALIRFQGRIKNEKEPPAEDESREKTLEKLIRLGIPWFNENSLFQYVSKCKKIDKMILLINGKDPFTNISETLIKEKLDEITYGLEIINKIFKFKEILVVLSNYNLKKELENLNIFKDERFITKLIPNTTHPYANHEMIMHFLYNEDSMLEDINPNKNILLTNVEDLYNVHKVIKTSIPYKEKFIAVNGNQKMQNKIIKVKIGTSIRQIIDEEIDIAKYDIFLNNPVNKIKINNLNIPITRDIYSITILRKESLWNKIKLLKIPSFSPLYIEEIIFSKIKGKMQHKNTKLKFLEYSETEIEEEINKVQKEIKEKLLNITPKNEPIYTENNLKDIYLTIILALTPSLIFSFTNSTKFLIDALILTLVSLALYAIMMLKTKHKCLSFLIYSALVINIVLPLNLPIILKIIALLFTFLVLFYFSKLSKFLVNPILISFMFLLLNFPLSFKQIYPEELLRQEEIIPTWAKVTKRNPNITSLESLTEFKRHENKHIDMIEKFINEKILSNFNIIIPRFHIESLLGLQNEKYLSPILIYIGFSFILGKFIINTLIPLSFYISLMLISYMLKVMNIYSYISFDMVSLLISPIPMLLVLTMGTELQISPPFKFEQILYGLMLSLVYLITLGYIPFETLSAIIAIFISQVSSTLIKRYSLTFQIKKILHHLNMNKLKAIEHKNETGEEIIKL</sequence>
<keyword evidence="1" id="KW-0175">Coiled coil</keyword>
<name>A0A2S1LW08_9SPIR</name>
<feature type="transmembrane region" description="Helical" evidence="2">
    <location>
        <begin position="659"/>
        <end position="679"/>
    </location>
</feature>
<evidence type="ECO:0000256" key="2">
    <source>
        <dbReference type="SAM" id="Phobius"/>
    </source>
</evidence>
<evidence type="ECO:0000256" key="1">
    <source>
        <dbReference type="SAM" id="Coils"/>
    </source>
</evidence>
<dbReference type="RefSeq" id="WP_108728869.1">
    <property type="nucleotide sequence ID" value="NZ_CP025785.1"/>
</dbReference>
<dbReference type="InterPro" id="IPR010208">
    <property type="entry name" value="Ion_transpt_RnfC/RsxC"/>
</dbReference>
<proteinExistence type="predicted"/>
<dbReference type="GO" id="GO:0009055">
    <property type="term" value="F:electron transfer activity"/>
    <property type="evidence" value="ECO:0007669"/>
    <property type="project" value="InterPro"/>
</dbReference>
<feature type="transmembrane region" description="Helical" evidence="2">
    <location>
        <begin position="446"/>
        <end position="464"/>
    </location>
</feature>
<feature type="transmembrane region" description="Helical" evidence="2">
    <location>
        <begin position="424"/>
        <end position="440"/>
    </location>
</feature>
<evidence type="ECO:0000313" key="4">
    <source>
        <dbReference type="EMBL" id="AWG42471.1"/>
    </source>
</evidence>
<keyword evidence="2" id="KW-1133">Transmembrane helix</keyword>
<feature type="transmembrane region" description="Helical" evidence="2">
    <location>
        <begin position="620"/>
        <end position="647"/>
    </location>
</feature>
<dbReference type="AlphaFoldDB" id="A0A2S1LW08"/>
<feature type="transmembrane region" description="Helical" evidence="2">
    <location>
        <begin position="699"/>
        <end position="728"/>
    </location>
</feature>
<protein>
    <recommendedName>
        <fullName evidence="3">RnfC Barrel sandwich hybrid domain-containing protein</fullName>
    </recommendedName>
</protein>
<dbReference type="Pfam" id="PF13375">
    <property type="entry name" value="RnfC_N"/>
    <property type="match status" value="1"/>
</dbReference>
<keyword evidence="5" id="KW-1185">Reference proteome</keyword>
<dbReference type="GO" id="GO:0016020">
    <property type="term" value="C:membrane"/>
    <property type="evidence" value="ECO:0007669"/>
    <property type="project" value="InterPro"/>
</dbReference>
<dbReference type="GO" id="GO:0055085">
    <property type="term" value="P:transmembrane transport"/>
    <property type="evidence" value="ECO:0007669"/>
    <property type="project" value="InterPro"/>
</dbReference>